<dbReference type="Pfam" id="PF07690">
    <property type="entry name" value="MFS_1"/>
    <property type="match status" value="2"/>
</dbReference>
<keyword evidence="4 7" id="KW-0812">Transmembrane</keyword>
<dbReference type="PANTHER" id="PTHR43266">
    <property type="entry name" value="MACROLIDE-EFFLUX PROTEIN"/>
    <property type="match status" value="1"/>
</dbReference>
<dbReference type="Gene3D" id="1.20.1250.20">
    <property type="entry name" value="MFS general substrate transporter like domains"/>
    <property type="match status" value="1"/>
</dbReference>
<dbReference type="Proteomes" id="UP000297244">
    <property type="component" value="Unassembled WGS sequence"/>
</dbReference>
<keyword evidence="10" id="KW-1185">Reference proteome</keyword>
<dbReference type="SUPFAM" id="SSF103473">
    <property type="entry name" value="MFS general substrate transporter"/>
    <property type="match status" value="1"/>
</dbReference>
<comment type="subcellular location">
    <subcellularLocation>
        <location evidence="1">Cell membrane</location>
        <topology evidence="1">Multi-pass membrane protein</topology>
    </subcellularLocation>
</comment>
<dbReference type="EMBL" id="SKBL01000004">
    <property type="protein sequence ID" value="TFU16705.1"/>
    <property type="molecule type" value="Genomic_DNA"/>
</dbReference>
<feature type="domain" description="Major facilitator superfamily (MFS) profile" evidence="8">
    <location>
        <begin position="221"/>
        <end position="401"/>
    </location>
</feature>
<evidence type="ECO:0000256" key="1">
    <source>
        <dbReference type="ARBA" id="ARBA00004651"/>
    </source>
</evidence>
<feature type="transmembrane region" description="Helical" evidence="7">
    <location>
        <begin position="141"/>
        <end position="167"/>
    </location>
</feature>
<dbReference type="CDD" id="cd06173">
    <property type="entry name" value="MFS_MefA_like"/>
    <property type="match status" value="1"/>
</dbReference>
<evidence type="ECO:0000256" key="5">
    <source>
        <dbReference type="ARBA" id="ARBA00022989"/>
    </source>
</evidence>
<proteinExistence type="predicted"/>
<feature type="transmembrane region" description="Helical" evidence="7">
    <location>
        <begin position="52"/>
        <end position="75"/>
    </location>
</feature>
<reference evidence="9 10" key="1">
    <citation type="submission" date="2019-03" db="EMBL/GenBank/DDBJ databases">
        <title>Thermus tengchongensis species for the arsenic transformation mechanism.</title>
        <authorList>
            <person name="Yuan G.C."/>
        </authorList>
    </citation>
    <scope>NUCLEOTIDE SEQUENCE [LARGE SCALE GENOMIC DNA]</scope>
    <source>
        <strain evidence="9 10">15Y</strain>
    </source>
</reference>
<evidence type="ECO:0000256" key="4">
    <source>
        <dbReference type="ARBA" id="ARBA00022692"/>
    </source>
</evidence>
<name>A0ABY2KB61_9DEIN</name>
<keyword evidence="3" id="KW-1003">Cell membrane</keyword>
<keyword evidence="2" id="KW-0813">Transport</keyword>
<evidence type="ECO:0000256" key="6">
    <source>
        <dbReference type="ARBA" id="ARBA00023136"/>
    </source>
</evidence>
<evidence type="ECO:0000256" key="7">
    <source>
        <dbReference type="SAM" id="Phobius"/>
    </source>
</evidence>
<dbReference type="PROSITE" id="PS50850">
    <property type="entry name" value="MFS"/>
    <property type="match status" value="1"/>
</dbReference>
<feature type="transmembrane region" description="Helical" evidence="7">
    <location>
        <begin position="173"/>
        <end position="194"/>
    </location>
</feature>
<evidence type="ECO:0000313" key="9">
    <source>
        <dbReference type="EMBL" id="TFU16705.1"/>
    </source>
</evidence>
<dbReference type="RefSeq" id="WP_135343152.1">
    <property type="nucleotide sequence ID" value="NZ_ML214242.1"/>
</dbReference>
<feature type="transmembrane region" description="Helical" evidence="7">
    <location>
        <begin position="258"/>
        <end position="279"/>
    </location>
</feature>
<feature type="transmembrane region" description="Helical" evidence="7">
    <location>
        <begin position="107"/>
        <end position="129"/>
    </location>
</feature>
<feature type="transmembrane region" description="Helical" evidence="7">
    <location>
        <begin position="224"/>
        <end position="246"/>
    </location>
</feature>
<dbReference type="InterPro" id="IPR020846">
    <property type="entry name" value="MFS_dom"/>
</dbReference>
<feature type="transmembrane region" description="Helical" evidence="7">
    <location>
        <begin position="286"/>
        <end position="306"/>
    </location>
</feature>
<dbReference type="PANTHER" id="PTHR43266:SF2">
    <property type="entry name" value="MAJOR FACILITATOR SUPERFAMILY (MFS) PROFILE DOMAIN-CONTAINING PROTEIN"/>
    <property type="match status" value="1"/>
</dbReference>
<comment type="caution">
    <text evidence="9">The sequence shown here is derived from an EMBL/GenBank/DDBJ whole genome shotgun (WGS) entry which is preliminary data.</text>
</comment>
<keyword evidence="6 7" id="KW-0472">Membrane</keyword>
<dbReference type="InterPro" id="IPR036259">
    <property type="entry name" value="MFS_trans_sf"/>
</dbReference>
<sequence>MGTLSRLLQSLRNPLFARLYAAQTTSLLGDAFTWVALALLALEVSGAKSASILAGALTLRVTASVLLPPWAGILANRVDRRRPMVGADLGRTGGVGLMPWVGEVWQIYTLMFLLNALTAFFTPVYQAALPQVMKQKDYAQAIALSGATYEVLGVLGPGIAGALAGLLGARNLFLLNGVTLMFSALLILTLPVSLRVERGKAHANPVGDVREGTLWLWRDGPMRYALLLELPAAVSGALVLVGTVGLVRGKLGLDALEYGWTMAGFGIGATLAALSMGAWENRIPRTTFIFLGTLVYSVAVLPAEWASLPLVLFLWVLAGAGQNWVNLPTQALIADRTPEALQGRVYGAHFAWSHLWWVLAYPVAGWLGTHFPERSFLYGGLMALGLLLGVELLFRSWKRPR</sequence>
<gene>
    <name evidence="9" type="ORF">E0489_04680</name>
</gene>
<evidence type="ECO:0000313" key="10">
    <source>
        <dbReference type="Proteomes" id="UP000297244"/>
    </source>
</evidence>
<accession>A0ABY2KB61</accession>
<keyword evidence="5 7" id="KW-1133">Transmembrane helix</keyword>
<protein>
    <submittedName>
        <fullName evidence="9">MFS transporter</fullName>
    </submittedName>
</protein>
<evidence type="ECO:0000256" key="2">
    <source>
        <dbReference type="ARBA" id="ARBA00022448"/>
    </source>
</evidence>
<evidence type="ECO:0000256" key="3">
    <source>
        <dbReference type="ARBA" id="ARBA00022475"/>
    </source>
</evidence>
<dbReference type="InterPro" id="IPR011701">
    <property type="entry name" value="MFS"/>
</dbReference>
<organism evidence="9 10">
    <name type="scientific">Thermus tengchongensis</name>
    <dbReference type="NCBI Taxonomy" id="1214928"/>
    <lineage>
        <taxon>Bacteria</taxon>
        <taxon>Thermotogati</taxon>
        <taxon>Deinococcota</taxon>
        <taxon>Deinococci</taxon>
        <taxon>Thermales</taxon>
        <taxon>Thermaceae</taxon>
        <taxon>Thermus</taxon>
    </lineage>
</organism>
<feature type="transmembrane region" description="Helical" evidence="7">
    <location>
        <begin position="20"/>
        <end position="40"/>
    </location>
</feature>
<feature type="transmembrane region" description="Helical" evidence="7">
    <location>
        <begin position="376"/>
        <end position="394"/>
    </location>
</feature>
<evidence type="ECO:0000259" key="8">
    <source>
        <dbReference type="PROSITE" id="PS50850"/>
    </source>
</evidence>